<dbReference type="InterPro" id="IPR011009">
    <property type="entry name" value="Kinase-like_dom_sf"/>
</dbReference>
<name>A0A9X0CYE7_9CNID</name>
<protein>
    <recommendedName>
        <fullName evidence="4">Protein kinase domain-containing protein</fullName>
    </recommendedName>
</protein>
<dbReference type="Proteomes" id="UP001163046">
    <property type="component" value="Unassembled WGS sequence"/>
</dbReference>
<feature type="region of interest" description="Disordered" evidence="1">
    <location>
        <begin position="1"/>
        <end position="23"/>
    </location>
</feature>
<dbReference type="Gene3D" id="3.30.200.20">
    <property type="entry name" value="Phosphorylase Kinase, domain 1"/>
    <property type="match status" value="1"/>
</dbReference>
<accession>A0A9X0CYE7</accession>
<dbReference type="SUPFAM" id="SSF56112">
    <property type="entry name" value="Protein kinase-like (PK-like)"/>
    <property type="match status" value="1"/>
</dbReference>
<evidence type="ECO:0000256" key="1">
    <source>
        <dbReference type="SAM" id="MobiDB-lite"/>
    </source>
</evidence>
<dbReference type="EMBL" id="MU826354">
    <property type="protein sequence ID" value="KAJ7380145.1"/>
    <property type="molecule type" value="Genomic_DNA"/>
</dbReference>
<reference evidence="2" key="1">
    <citation type="submission" date="2023-01" db="EMBL/GenBank/DDBJ databases">
        <title>Genome assembly of the deep-sea coral Lophelia pertusa.</title>
        <authorList>
            <person name="Herrera S."/>
            <person name="Cordes E."/>
        </authorList>
    </citation>
    <scope>NUCLEOTIDE SEQUENCE</scope>
    <source>
        <strain evidence="2">USNM1676648</strain>
        <tissue evidence="2">Polyp</tissue>
    </source>
</reference>
<sequence length="81" mass="8834">MATNRSGNITQHKHGTNGQPGSYGIVKKCMHKTKGNVYAAKIIKTGNNTIRKTVLREIEVMRELGPHNKTCGVGRCLSDAI</sequence>
<proteinExistence type="predicted"/>
<feature type="compositionally biased region" description="Polar residues" evidence="1">
    <location>
        <begin position="1"/>
        <end position="20"/>
    </location>
</feature>
<comment type="caution">
    <text evidence="2">The sequence shown here is derived from an EMBL/GenBank/DDBJ whole genome shotgun (WGS) entry which is preliminary data.</text>
</comment>
<organism evidence="2 3">
    <name type="scientific">Desmophyllum pertusum</name>
    <dbReference type="NCBI Taxonomy" id="174260"/>
    <lineage>
        <taxon>Eukaryota</taxon>
        <taxon>Metazoa</taxon>
        <taxon>Cnidaria</taxon>
        <taxon>Anthozoa</taxon>
        <taxon>Hexacorallia</taxon>
        <taxon>Scleractinia</taxon>
        <taxon>Caryophylliina</taxon>
        <taxon>Caryophylliidae</taxon>
        <taxon>Desmophyllum</taxon>
    </lineage>
</organism>
<keyword evidence="3" id="KW-1185">Reference proteome</keyword>
<evidence type="ECO:0000313" key="2">
    <source>
        <dbReference type="EMBL" id="KAJ7380145.1"/>
    </source>
</evidence>
<evidence type="ECO:0008006" key="4">
    <source>
        <dbReference type="Google" id="ProtNLM"/>
    </source>
</evidence>
<gene>
    <name evidence="2" type="ORF">OS493_010856</name>
</gene>
<dbReference type="AlphaFoldDB" id="A0A9X0CYE7"/>
<evidence type="ECO:0000313" key="3">
    <source>
        <dbReference type="Proteomes" id="UP001163046"/>
    </source>
</evidence>